<keyword evidence="6" id="KW-1185">Reference proteome</keyword>
<dbReference type="PROSITE" id="PS51417">
    <property type="entry name" value="ARF"/>
    <property type="match status" value="1"/>
</dbReference>
<dbReference type="EnsemblMetazoa" id="MESCA009768-RA">
    <property type="protein sequence ID" value="MESCA009768-PA"/>
    <property type="gene ID" value="MESCA009768"/>
</dbReference>
<feature type="binding site" evidence="4">
    <location>
        <position position="14"/>
    </location>
    <ligand>
        <name>Mg(2+)</name>
        <dbReference type="ChEBI" id="CHEBI:18420"/>
    </ligand>
</feature>
<evidence type="ECO:0000313" key="5">
    <source>
        <dbReference type="EnsemblMetazoa" id="MESCA009768-PA"/>
    </source>
</evidence>
<sequence>MSCLCLGPKRSGKTHLLKALQEEDSIDHTSYSKPTVGTNIFDIKFITKREQNNEKFSKPVPTQTKVQLARRKNLPKTIKILEIGGDMAPLWRQFFGNVNKIVYVVDTSNLCQISAAGVLLYSILAEPRLQRTKFLLVLTKMDYAYRQMRNEALLMLNMVKLQNEIRQNITIVEASS</sequence>
<dbReference type="AlphaFoldDB" id="T1H0S9"/>
<evidence type="ECO:0000256" key="2">
    <source>
        <dbReference type="ARBA" id="ARBA00023134"/>
    </source>
</evidence>
<accession>T1H0S9</accession>
<keyword evidence="4" id="KW-0460">Magnesium</keyword>
<dbReference type="GO" id="GO:0046872">
    <property type="term" value="F:metal ion binding"/>
    <property type="evidence" value="ECO:0007669"/>
    <property type="project" value="UniProtKB-KW"/>
</dbReference>
<proteinExistence type="predicted"/>
<dbReference type="GO" id="GO:0003924">
    <property type="term" value="F:GTPase activity"/>
    <property type="evidence" value="ECO:0007669"/>
    <property type="project" value="InterPro"/>
</dbReference>
<dbReference type="InterPro" id="IPR027417">
    <property type="entry name" value="P-loop_NTPase"/>
</dbReference>
<keyword evidence="1 3" id="KW-0547">Nucleotide-binding</keyword>
<organism evidence="5 6">
    <name type="scientific">Megaselia scalaris</name>
    <name type="common">Humpbacked fly</name>
    <name type="synonym">Phora scalaris</name>
    <dbReference type="NCBI Taxonomy" id="36166"/>
    <lineage>
        <taxon>Eukaryota</taxon>
        <taxon>Metazoa</taxon>
        <taxon>Ecdysozoa</taxon>
        <taxon>Arthropoda</taxon>
        <taxon>Hexapoda</taxon>
        <taxon>Insecta</taxon>
        <taxon>Pterygota</taxon>
        <taxon>Neoptera</taxon>
        <taxon>Endopterygota</taxon>
        <taxon>Diptera</taxon>
        <taxon>Brachycera</taxon>
        <taxon>Muscomorpha</taxon>
        <taxon>Platypezoidea</taxon>
        <taxon>Phoridae</taxon>
        <taxon>Megaseliini</taxon>
        <taxon>Megaselia</taxon>
    </lineage>
</organism>
<reference evidence="6" key="1">
    <citation type="submission" date="2013-02" db="EMBL/GenBank/DDBJ databases">
        <authorList>
            <person name="Hughes D."/>
        </authorList>
    </citation>
    <scope>NUCLEOTIDE SEQUENCE</scope>
    <source>
        <strain>Durham</strain>
        <strain evidence="6">NC isolate 2 -- Noor lab</strain>
    </source>
</reference>
<dbReference type="InterPro" id="IPR006689">
    <property type="entry name" value="Small_GTPase_ARF/SAR"/>
</dbReference>
<evidence type="ECO:0000256" key="4">
    <source>
        <dbReference type="PIRSR" id="PIRSR606689-2"/>
    </source>
</evidence>
<dbReference type="STRING" id="36166.T1H0S9"/>
<protein>
    <recommendedName>
        <fullName evidence="7">ADP-ribosylation factor-like protein 16</fullName>
    </recommendedName>
</protein>
<evidence type="ECO:0000256" key="3">
    <source>
        <dbReference type="PIRSR" id="PIRSR606689-1"/>
    </source>
</evidence>
<dbReference type="PANTHER" id="PTHR46688">
    <property type="entry name" value="ADP-RIBOSYLATION FACTOR-LIKE PROTEIN 16"/>
    <property type="match status" value="1"/>
</dbReference>
<dbReference type="Proteomes" id="UP000015102">
    <property type="component" value="Unassembled WGS sequence"/>
</dbReference>
<evidence type="ECO:0008006" key="7">
    <source>
        <dbReference type="Google" id="ProtNLM"/>
    </source>
</evidence>
<name>T1H0S9_MEGSC</name>
<dbReference type="PANTHER" id="PTHR46688:SF1">
    <property type="entry name" value="ADP-RIBOSYLATION FACTOR-LIKE PROTEIN 16"/>
    <property type="match status" value="1"/>
</dbReference>
<feature type="binding site" evidence="3">
    <location>
        <begin position="7"/>
        <end position="14"/>
    </location>
    <ligand>
        <name>GTP</name>
        <dbReference type="ChEBI" id="CHEBI:37565"/>
    </ligand>
</feature>
<dbReference type="EMBL" id="CAQQ02124990">
    <property type="status" value="NOT_ANNOTATED_CDS"/>
    <property type="molecule type" value="Genomic_DNA"/>
</dbReference>
<dbReference type="GO" id="GO:0005525">
    <property type="term" value="F:GTP binding"/>
    <property type="evidence" value="ECO:0007669"/>
    <property type="project" value="UniProtKB-KW"/>
</dbReference>
<dbReference type="HOGENOM" id="CLU_040729_14_0_1"/>
<dbReference type="Gene3D" id="3.40.50.300">
    <property type="entry name" value="P-loop containing nucleotide triphosphate hydrolases"/>
    <property type="match status" value="1"/>
</dbReference>
<dbReference type="OMA" id="ETTFSMP"/>
<feature type="binding site" evidence="4">
    <location>
        <position position="35"/>
    </location>
    <ligand>
        <name>Mg(2+)</name>
        <dbReference type="ChEBI" id="CHEBI:18420"/>
    </ligand>
</feature>
<keyword evidence="4" id="KW-0479">Metal-binding</keyword>
<dbReference type="SUPFAM" id="SSF52540">
    <property type="entry name" value="P-loop containing nucleoside triphosphate hydrolases"/>
    <property type="match status" value="1"/>
</dbReference>
<evidence type="ECO:0000313" key="6">
    <source>
        <dbReference type="Proteomes" id="UP000015102"/>
    </source>
</evidence>
<feature type="binding site" evidence="3">
    <location>
        <position position="85"/>
    </location>
    <ligand>
        <name>GTP</name>
        <dbReference type="ChEBI" id="CHEBI:37565"/>
    </ligand>
</feature>
<evidence type="ECO:0000256" key="1">
    <source>
        <dbReference type="ARBA" id="ARBA00022741"/>
    </source>
</evidence>
<reference evidence="5" key="2">
    <citation type="submission" date="2015-06" db="UniProtKB">
        <authorList>
            <consortium name="EnsemblMetazoa"/>
        </authorList>
    </citation>
    <scope>IDENTIFICATION</scope>
</reference>
<keyword evidence="2 3" id="KW-0342">GTP-binding</keyword>
<dbReference type="Pfam" id="PF00025">
    <property type="entry name" value="Arf"/>
    <property type="match status" value="1"/>
</dbReference>